<sequence length="402" mass="44452">MRGPVRSTGQAPASRPSLTTVRVHRIPNLTEPPPPPTTLGRPFQRKYRQDPILASERMMRRFVNILALAEKGSTGAYSLHRLDVAKHLFYPSTAEAVAAARPAIERLGQLPAPCVSFQPPQQCTLFPDPPQLQWFALVSPRSSEGRILYGNTLGNIALYDADTNSVECMPSLTGLQEEVGPVRYGQAWHWDSLPPPPLATLVRAHAVLDGGRTICVSAAPRDMGTYCFDTVRREWCMASCRRLGAALRRWSRVRPRAQTLAGLCQRHTPAVCVVRPLYCCRHGRRQTTDADACLKYSKRPSQTPTEWKAVAPNPKLISLGLGRFCIVRVFQGARNIPSGGDFSDLAGQRFAVLTGAEMLAGSGDNNKPEEDGQEEEGGQGLQMVEHKSILYMFLDDRIDWVL</sequence>
<accession>A0A8T0SC87</accession>
<keyword evidence="3" id="KW-1185">Reference proteome</keyword>
<reference evidence="2" key="1">
    <citation type="submission" date="2020-05" db="EMBL/GenBank/DDBJ databases">
        <title>WGS assembly of Panicum virgatum.</title>
        <authorList>
            <person name="Lovell J.T."/>
            <person name="Jenkins J."/>
            <person name="Shu S."/>
            <person name="Juenger T.E."/>
            <person name="Schmutz J."/>
        </authorList>
    </citation>
    <scope>NUCLEOTIDE SEQUENCE</scope>
    <source>
        <strain evidence="2">AP13</strain>
    </source>
</reference>
<evidence type="ECO:0000256" key="1">
    <source>
        <dbReference type="SAM" id="MobiDB-lite"/>
    </source>
</evidence>
<dbReference type="Pfam" id="PF07893">
    <property type="entry name" value="DUF1668"/>
    <property type="match status" value="2"/>
</dbReference>
<evidence type="ECO:0000313" key="3">
    <source>
        <dbReference type="Proteomes" id="UP000823388"/>
    </source>
</evidence>
<feature type="region of interest" description="Disordered" evidence="1">
    <location>
        <begin position="1"/>
        <end position="43"/>
    </location>
</feature>
<proteinExistence type="predicted"/>
<dbReference type="PANTHER" id="PTHR33085">
    <property type="entry name" value="OS12G0113100 PROTEIN-RELATED"/>
    <property type="match status" value="1"/>
</dbReference>
<dbReference type="EMBL" id="CM029045">
    <property type="protein sequence ID" value="KAG2595880.1"/>
    <property type="molecule type" value="Genomic_DNA"/>
</dbReference>
<name>A0A8T0SC87_PANVG</name>
<gene>
    <name evidence="2" type="ORF">PVAP13_5KG116874</name>
</gene>
<dbReference type="PANTHER" id="PTHR33085:SF113">
    <property type="entry name" value="OS05G0126000 PROTEIN"/>
    <property type="match status" value="1"/>
</dbReference>
<feature type="compositionally biased region" description="Polar residues" evidence="1">
    <location>
        <begin position="7"/>
        <end position="20"/>
    </location>
</feature>
<evidence type="ECO:0000313" key="2">
    <source>
        <dbReference type="EMBL" id="KAG2595880.1"/>
    </source>
</evidence>
<dbReference type="InterPro" id="IPR012871">
    <property type="entry name" value="DUF1668_ORYSA"/>
</dbReference>
<comment type="caution">
    <text evidence="2">The sequence shown here is derived from an EMBL/GenBank/DDBJ whole genome shotgun (WGS) entry which is preliminary data.</text>
</comment>
<dbReference type="Proteomes" id="UP000823388">
    <property type="component" value="Chromosome 5K"/>
</dbReference>
<protein>
    <submittedName>
        <fullName evidence="2">Uncharacterized protein</fullName>
    </submittedName>
</protein>
<organism evidence="2 3">
    <name type="scientific">Panicum virgatum</name>
    <name type="common">Blackwell switchgrass</name>
    <dbReference type="NCBI Taxonomy" id="38727"/>
    <lineage>
        <taxon>Eukaryota</taxon>
        <taxon>Viridiplantae</taxon>
        <taxon>Streptophyta</taxon>
        <taxon>Embryophyta</taxon>
        <taxon>Tracheophyta</taxon>
        <taxon>Spermatophyta</taxon>
        <taxon>Magnoliopsida</taxon>
        <taxon>Liliopsida</taxon>
        <taxon>Poales</taxon>
        <taxon>Poaceae</taxon>
        <taxon>PACMAD clade</taxon>
        <taxon>Panicoideae</taxon>
        <taxon>Panicodae</taxon>
        <taxon>Paniceae</taxon>
        <taxon>Panicinae</taxon>
        <taxon>Panicum</taxon>
        <taxon>Panicum sect. Hiantes</taxon>
    </lineage>
</organism>
<dbReference type="AlphaFoldDB" id="A0A8T0SC87"/>